<feature type="compositionally biased region" description="Basic and acidic residues" evidence="4">
    <location>
        <begin position="435"/>
        <end position="448"/>
    </location>
</feature>
<gene>
    <name evidence="6" type="ORF">KUF71_015259</name>
</gene>
<accession>A0AAE1HT10</accession>
<organism evidence="6 7">
    <name type="scientific">Frankliniella fusca</name>
    <dbReference type="NCBI Taxonomy" id="407009"/>
    <lineage>
        <taxon>Eukaryota</taxon>
        <taxon>Metazoa</taxon>
        <taxon>Ecdysozoa</taxon>
        <taxon>Arthropoda</taxon>
        <taxon>Hexapoda</taxon>
        <taxon>Insecta</taxon>
        <taxon>Pterygota</taxon>
        <taxon>Neoptera</taxon>
        <taxon>Paraneoptera</taxon>
        <taxon>Thysanoptera</taxon>
        <taxon>Terebrantia</taxon>
        <taxon>Thripoidea</taxon>
        <taxon>Thripidae</taxon>
        <taxon>Frankliniella</taxon>
    </lineage>
</organism>
<keyword evidence="2" id="KW-0862">Zinc</keyword>
<proteinExistence type="predicted"/>
<dbReference type="SUPFAM" id="SSF57850">
    <property type="entry name" value="RING/U-box"/>
    <property type="match status" value="1"/>
</dbReference>
<keyword evidence="7" id="KW-1185">Reference proteome</keyword>
<reference evidence="6" key="2">
    <citation type="journal article" date="2023" name="BMC Genomics">
        <title>Pest status, molecular evolution, and epigenetic factors derived from the genome assembly of Frankliniella fusca, a thysanopteran phytovirus vector.</title>
        <authorList>
            <person name="Catto M.A."/>
            <person name="Labadie P.E."/>
            <person name="Jacobson A.L."/>
            <person name="Kennedy G.G."/>
            <person name="Srinivasan R."/>
            <person name="Hunt B.G."/>
        </authorList>
    </citation>
    <scope>NUCLEOTIDE SEQUENCE</scope>
    <source>
        <strain evidence="6">PL_HMW_Pooled</strain>
    </source>
</reference>
<comment type="caution">
    <text evidence="6">The sequence shown here is derived from an EMBL/GenBank/DDBJ whole genome shotgun (WGS) entry which is preliminary data.</text>
</comment>
<evidence type="ECO:0000256" key="1">
    <source>
        <dbReference type="ARBA" id="ARBA00022771"/>
    </source>
</evidence>
<reference evidence="6" key="1">
    <citation type="submission" date="2021-07" db="EMBL/GenBank/DDBJ databases">
        <authorList>
            <person name="Catto M.A."/>
            <person name="Jacobson A."/>
            <person name="Kennedy G."/>
            <person name="Labadie P."/>
            <person name="Hunt B.G."/>
            <person name="Srinivasan R."/>
        </authorList>
    </citation>
    <scope>NUCLEOTIDE SEQUENCE</scope>
    <source>
        <strain evidence="6">PL_HMW_Pooled</strain>
        <tissue evidence="6">Head</tissue>
    </source>
</reference>
<evidence type="ECO:0000256" key="2">
    <source>
        <dbReference type="ARBA" id="ARBA00022833"/>
    </source>
</evidence>
<protein>
    <submittedName>
        <fullName evidence="6">RNA-binding protein MEX3A</fullName>
    </submittedName>
</protein>
<keyword evidence="1 3" id="KW-0863">Zinc-finger</keyword>
<dbReference type="InterPro" id="IPR013083">
    <property type="entry name" value="Znf_RING/FYVE/PHD"/>
</dbReference>
<keyword evidence="1 3" id="KW-0479">Metal-binding</keyword>
<evidence type="ECO:0000256" key="4">
    <source>
        <dbReference type="SAM" id="MobiDB-lite"/>
    </source>
</evidence>
<feature type="compositionally biased region" description="Polar residues" evidence="4">
    <location>
        <begin position="498"/>
        <end position="509"/>
    </location>
</feature>
<dbReference type="EMBL" id="JAHWGI010001271">
    <property type="protein sequence ID" value="KAK3926923.1"/>
    <property type="molecule type" value="Genomic_DNA"/>
</dbReference>
<dbReference type="PROSITE" id="PS50089">
    <property type="entry name" value="ZF_RING_2"/>
    <property type="match status" value="1"/>
</dbReference>
<dbReference type="Gene3D" id="3.30.40.10">
    <property type="entry name" value="Zinc/RING finger domain, C3HC4 (zinc finger)"/>
    <property type="match status" value="1"/>
</dbReference>
<feature type="domain" description="RING-type" evidence="5">
    <location>
        <begin position="588"/>
        <end position="633"/>
    </location>
</feature>
<name>A0AAE1HT10_9NEOP</name>
<dbReference type="InterPro" id="IPR001841">
    <property type="entry name" value="Znf_RING"/>
</dbReference>
<evidence type="ECO:0000313" key="6">
    <source>
        <dbReference type="EMBL" id="KAK3926923.1"/>
    </source>
</evidence>
<sequence length="655" mass="73349">MSGYPFENHNQHSAPVPLEQADFSRPPPPNARHPGVAPVYVIVNSNAQQSNNYSIPHNVQMNLNANLPPNINPPLEHQSGVVRREPVPMSADERGFSNYAIPCHLPRNDNANLHGNSNRGFSNYAVPHVMPRNENATLSHNDSSCLEFESSAVRREPNLMGAHERGFLNYALAHQMPMGANAFLPRTGTPPLQFESASSRMDAQGRAMLNFAIPHHMHSADTKAILPRIPFMQLESGGTSREADIFYGQATGFYNAAIPQMEGARPMALGRTRVTELVENVAADRSMTTNYDQQQHSRQQLPAISWKHDEDSNVPPAAPQLRRSARHAAERAVTINNQAVEAGYVVSSKQKRPAPVPTRSHVEPQASESDQDDERNGRKADTAGPSVSRENRESDSGESERDELGRWMDGEDDLSSDFEPKKKISKCNQQRKSNAKNDKAPKNRRVENEADSDEEIARVQQRCKPKQRKNSESRRQVKPKPLSDSDEEFEAEAREKLGQTSKKMQSLNNKSKKAEPAEPKFRTQTESDPDNDLADIPDNNFVVISSDSERNSSTGLPAAELFPTEADNQPTTESNFVIPPKSLGEEWCTVCFEDYEEEVSYLGILNPCHCYRFCYVCAVRVSESLDPTCPRCRENIDSVHSQRYQKILLEEDWCL</sequence>
<evidence type="ECO:0000259" key="5">
    <source>
        <dbReference type="PROSITE" id="PS50089"/>
    </source>
</evidence>
<feature type="compositionally biased region" description="Basic and acidic residues" evidence="4">
    <location>
        <begin position="389"/>
        <end position="409"/>
    </location>
</feature>
<feature type="compositionally biased region" description="Basic and acidic residues" evidence="4">
    <location>
        <begin position="512"/>
        <end position="525"/>
    </location>
</feature>
<feature type="region of interest" description="Disordered" evidence="4">
    <location>
        <begin position="1"/>
        <end position="32"/>
    </location>
</feature>
<feature type="region of interest" description="Disordered" evidence="4">
    <location>
        <begin position="346"/>
        <end position="537"/>
    </location>
</feature>
<dbReference type="GO" id="GO:0008270">
    <property type="term" value="F:zinc ion binding"/>
    <property type="evidence" value="ECO:0007669"/>
    <property type="project" value="UniProtKB-KW"/>
</dbReference>
<evidence type="ECO:0000256" key="3">
    <source>
        <dbReference type="PROSITE-ProRule" id="PRU00175"/>
    </source>
</evidence>
<feature type="region of interest" description="Disordered" evidence="4">
    <location>
        <begin position="308"/>
        <end position="329"/>
    </location>
</feature>
<evidence type="ECO:0000313" key="7">
    <source>
        <dbReference type="Proteomes" id="UP001219518"/>
    </source>
</evidence>
<dbReference type="Proteomes" id="UP001219518">
    <property type="component" value="Unassembled WGS sequence"/>
</dbReference>
<dbReference type="AlphaFoldDB" id="A0AAE1HT10"/>